<dbReference type="PROSITE" id="PS51819">
    <property type="entry name" value="VOC"/>
    <property type="match status" value="1"/>
</dbReference>
<feature type="domain" description="VOC" evidence="1">
    <location>
        <begin position="10"/>
        <end position="133"/>
    </location>
</feature>
<dbReference type="InterPro" id="IPR029068">
    <property type="entry name" value="Glyas_Bleomycin-R_OHBP_Dase"/>
</dbReference>
<name>A0ABV3SK13_9HYPH</name>
<evidence type="ECO:0000313" key="3">
    <source>
        <dbReference type="Proteomes" id="UP001556692"/>
    </source>
</evidence>
<evidence type="ECO:0000313" key="2">
    <source>
        <dbReference type="EMBL" id="MEX0407102.1"/>
    </source>
</evidence>
<dbReference type="Proteomes" id="UP001556692">
    <property type="component" value="Unassembled WGS sequence"/>
</dbReference>
<dbReference type="Gene3D" id="3.30.720.110">
    <property type="match status" value="1"/>
</dbReference>
<dbReference type="SUPFAM" id="SSF54593">
    <property type="entry name" value="Glyoxalase/Bleomycin resistance protein/Dihydroxybiphenyl dioxygenase"/>
    <property type="match status" value="1"/>
</dbReference>
<dbReference type="PANTHER" id="PTHR34109">
    <property type="entry name" value="BNAUNNG04460D PROTEIN-RELATED"/>
    <property type="match status" value="1"/>
</dbReference>
<keyword evidence="3" id="KW-1185">Reference proteome</keyword>
<evidence type="ECO:0000259" key="1">
    <source>
        <dbReference type="PROSITE" id="PS51819"/>
    </source>
</evidence>
<dbReference type="Gene3D" id="3.30.720.120">
    <property type="match status" value="1"/>
</dbReference>
<comment type="caution">
    <text evidence="2">The sequence shown here is derived from an EMBL/GenBank/DDBJ whole genome shotgun (WGS) entry which is preliminary data.</text>
</comment>
<dbReference type="InterPro" id="IPR004360">
    <property type="entry name" value="Glyas_Fos-R_dOase_dom"/>
</dbReference>
<accession>A0ABV3SK13</accession>
<dbReference type="PANTHER" id="PTHR34109:SF1">
    <property type="entry name" value="VOC DOMAIN-CONTAINING PROTEIN"/>
    <property type="match status" value="1"/>
</dbReference>
<dbReference type="Pfam" id="PF00903">
    <property type="entry name" value="Glyoxalase"/>
    <property type="match status" value="1"/>
</dbReference>
<gene>
    <name evidence="2" type="ORF">ABGN05_15665</name>
</gene>
<dbReference type="InterPro" id="IPR037523">
    <property type="entry name" value="VOC_core"/>
</dbReference>
<sequence>MHTATTIEAPCLFPAMRFRNAEKMIDWLCEAFGFTVHAKYMADGKVAHAQLALGSSMIMCGDVKDDAYGAMVGAPTGQDGKSIYVAVVDADAACERAKAAGAEILEEPTDRDYGSRDFICRDPEGNVWSFGTYWPKAHEKAD</sequence>
<dbReference type="EMBL" id="JBDPGJ010000003">
    <property type="protein sequence ID" value="MEX0407102.1"/>
    <property type="molecule type" value="Genomic_DNA"/>
</dbReference>
<proteinExistence type="predicted"/>
<organism evidence="2 3">
    <name type="scientific">Aquibium pacificus</name>
    <dbReference type="NCBI Taxonomy" id="3153579"/>
    <lineage>
        <taxon>Bacteria</taxon>
        <taxon>Pseudomonadati</taxon>
        <taxon>Pseudomonadota</taxon>
        <taxon>Alphaproteobacteria</taxon>
        <taxon>Hyphomicrobiales</taxon>
        <taxon>Phyllobacteriaceae</taxon>
        <taxon>Aquibium</taxon>
    </lineage>
</organism>
<dbReference type="RefSeq" id="WP_367954972.1">
    <property type="nucleotide sequence ID" value="NZ_JBDPGJ010000003.1"/>
</dbReference>
<reference evidence="2 3" key="1">
    <citation type="submission" date="2024-05" db="EMBL/GenBank/DDBJ databases">
        <authorList>
            <person name="Jiang F."/>
        </authorList>
    </citation>
    <scope>NUCLEOTIDE SEQUENCE [LARGE SCALE GENOMIC DNA]</scope>
    <source>
        <strain evidence="2 3">LZ166</strain>
    </source>
</reference>
<protein>
    <submittedName>
        <fullName evidence="2">VOC family protein</fullName>
    </submittedName>
</protein>